<dbReference type="RefSeq" id="WP_027907264.1">
    <property type="nucleotide sequence ID" value="NZ_JABWRS010000005.1"/>
</dbReference>
<comment type="cofactor">
    <cofactor evidence="1">
        <name>FAD</name>
        <dbReference type="ChEBI" id="CHEBI:57692"/>
    </cofactor>
</comment>
<organism evidence="4 5">
    <name type="scientific">Pseudomonas taiwanensis</name>
    <dbReference type="NCBI Taxonomy" id="470150"/>
    <lineage>
        <taxon>Bacteria</taxon>
        <taxon>Pseudomonadati</taxon>
        <taxon>Pseudomonadota</taxon>
        <taxon>Gammaproteobacteria</taxon>
        <taxon>Pseudomonadales</taxon>
        <taxon>Pseudomonadaceae</taxon>
        <taxon>Pseudomonas</taxon>
    </lineage>
</organism>
<protein>
    <submittedName>
        <fullName evidence="4">FAD-binding oxidoreductase</fullName>
    </submittedName>
</protein>
<dbReference type="PRINTS" id="PR00757">
    <property type="entry name" value="AMINEOXDASEF"/>
</dbReference>
<dbReference type="SUPFAM" id="SSF51905">
    <property type="entry name" value="FAD/NAD(P)-binding domain"/>
    <property type="match status" value="1"/>
</dbReference>
<keyword evidence="2" id="KW-0560">Oxidoreductase</keyword>
<dbReference type="InterPro" id="IPR006076">
    <property type="entry name" value="FAD-dep_OxRdtase"/>
</dbReference>
<gene>
    <name evidence="4" type="ORF">HU747_09450</name>
</gene>
<accession>A0ABR6V5W8</accession>
<dbReference type="PANTHER" id="PTHR13847">
    <property type="entry name" value="SARCOSINE DEHYDROGENASE-RELATED"/>
    <property type="match status" value="1"/>
</dbReference>
<dbReference type="Pfam" id="PF01266">
    <property type="entry name" value="DAO"/>
    <property type="match status" value="1"/>
</dbReference>
<dbReference type="InterPro" id="IPR036188">
    <property type="entry name" value="FAD/NAD-bd_sf"/>
</dbReference>
<feature type="domain" description="FAD dependent oxidoreductase" evidence="3">
    <location>
        <begin position="25"/>
        <end position="377"/>
    </location>
</feature>
<keyword evidence="5" id="KW-1185">Reference proteome</keyword>
<dbReference type="Proteomes" id="UP000628086">
    <property type="component" value="Unassembled WGS sequence"/>
</dbReference>
<sequence>MKNLYEATARPVVETSRLAGVVSADVAIIGGGYTGLSAALRLAEGGANVVLLEAADIGHGCSGRNGGQVNPGLKELPDDVEKHWGSSLGARMNRMASDAAGEVFDLIGTLGIDCEPRRTGSIRAAVDAAGLRQVNAHVHQNSAAGHPVRYLDAQEIARLTGTNVYLGGAMDGRGGHINPLAYARGLALAAQGKGAALFTQSRVESISRQNGGFRLKTQIGQAQATQLIVCTNGYADGVWPGLQKAMVPVYTYLTATEPLPQAMRDAIMPCGSALFETAWDVVYYRLDDAGRLIIGGRGPQRDARGNGDYQHLRKYALKLWPFLQGIKFPWGWYGQVSVTPDHYPHLVEPEPGVRLMYGYNGRGIAVATAAGKMLADRVLSGGQTEIALPVRTALHPVPFHRFWRAGAHATIVWNLLKDTFAGR</sequence>
<evidence type="ECO:0000256" key="2">
    <source>
        <dbReference type="ARBA" id="ARBA00023002"/>
    </source>
</evidence>
<dbReference type="PANTHER" id="PTHR13847:SF281">
    <property type="entry name" value="FAD DEPENDENT OXIDOREDUCTASE DOMAIN-CONTAINING PROTEIN"/>
    <property type="match status" value="1"/>
</dbReference>
<reference evidence="4 5" key="1">
    <citation type="journal article" date="2020" name="Microorganisms">
        <title>Reliable Identification of Environmental Pseudomonas Isolates Using the rpoD Gene.</title>
        <authorList>
            <consortium name="The Broad Institute Genome Sequencing Platform"/>
            <person name="Girard L."/>
            <person name="Lood C."/>
            <person name="Rokni-Zadeh H."/>
            <person name="van Noort V."/>
            <person name="Lavigne R."/>
            <person name="De Mot R."/>
        </authorList>
    </citation>
    <scope>NUCLEOTIDE SEQUENCE [LARGE SCALE GENOMIC DNA]</scope>
    <source>
        <strain evidence="4 5">RW7P2</strain>
    </source>
</reference>
<dbReference type="EMBL" id="JABWRS010000005">
    <property type="protein sequence ID" value="MBC3475821.1"/>
    <property type="molecule type" value="Genomic_DNA"/>
</dbReference>
<evidence type="ECO:0000259" key="3">
    <source>
        <dbReference type="Pfam" id="PF01266"/>
    </source>
</evidence>
<dbReference type="Gene3D" id="3.30.9.10">
    <property type="entry name" value="D-Amino Acid Oxidase, subunit A, domain 2"/>
    <property type="match status" value="1"/>
</dbReference>
<comment type="caution">
    <text evidence="4">The sequence shown here is derived from an EMBL/GenBank/DDBJ whole genome shotgun (WGS) entry which is preliminary data.</text>
</comment>
<evidence type="ECO:0000313" key="4">
    <source>
        <dbReference type="EMBL" id="MBC3475821.1"/>
    </source>
</evidence>
<name>A0ABR6V5W8_9PSED</name>
<evidence type="ECO:0000313" key="5">
    <source>
        <dbReference type="Proteomes" id="UP000628086"/>
    </source>
</evidence>
<evidence type="ECO:0000256" key="1">
    <source>
        <dbReference type="ARBA" id="ARBA00001974"/>
    </source>
</evidence>
<dbReference type="InterPro" id="IPR001613">
    <property type="entry name" value="Flavin_amine_oxidase"/>
</dbReference>
<dbReference type="Gene3D" id="3.50.50.60">
    <property type="entry name" value="FAD/NAD(P)-binding domain"/>
    <property type="match status" value="1"/>
</dbReference>
<proteinExistence type="predicted"/>